<feature type="compositionally biased region" description="Polar residues" evidence="2">
    <location>
        <begin position="503"/>
        <end position="513"/>
    </location>
</feature>
<protein>
    <recommendedName>
        <fullName evidence="5">Homer protein</fullName>
    </recommendedName>
</protein>
<feature type="region of interest" description="Disordered" evidence="2">
    <location>
        <begin position="184"/>
        <end position="218"/>
    </location>
</feature>
<reference evidence="3 4" key="1">
    <citation type="submission" date="2024-11" db="EMBL/GenBank/DDBJ databases">
        <title>A near-complete genome assembly of Cinchona calisaya.</title>
        <authorList>
            <person name="Lian D.C."/>
            <person name="Zhao X.W."/>
            <person name="Wei L."/>
        </authorList>
    </citation>
    <scope>NUCLEOTIDE SEQUENCE [LARGE SCALE GENOMIC DNA]</scope>
    <source>
        <tissue evidence="3">Nenye</tissue>
    </source>
</reference>
<evidence type="ECO:0000256" key="1">
    <source>
        <dbReference type="SAM" id="Coils"/>
    </source>
</evidence>
<accession>A0ABD2ZK14</accession>
<dbReference type="AlphaFoldDB" id="A0ABD2ZK14"/>
<feature type="compositionally biased region" description="Basic and acidic residues" evidence="2">
    <location>
        <begin position="203"/>
        <end position="218"/>
    </location>
</feature>
<comment type="caution">
    <text evidence="3">The sequence shown here is derived from an EMBL/GenBank/DDBJ whole genome shotgun (WGS) entry which is preliminary data.</text>
</comment>
<evidence type="ECO:0000313" key="4">
    <source>
        <dbReference type="Proteomes" id="UP001630127"/>
    </source>
</evidence>
<feature type="coiled-coil region" evidence="1">
    <location>
        <begin position="35"/>
        <end position="69"/>
    </location>
</feature>
<evidence type="ECO:0008006" key="5">
    <source>
        <dbReference type="Google" id="ProtNLM"/>
    </source>
</evidence>
<feature type="compositionally biased region" description="Basic and acidic residues" evidence="2">
    <location>
        <begin position="184"/>
        <end position="196"/>
    </location>
</feature>
<dbReference type="Proteomes" id="UP001630127">
    <property type="component" value="Unassembled WGS sequence"/>
</dbReference>
<feature type="region of interest" description="Disordered" evidence="2">
    <location>
        <begin position="619"/>
        <end position="656"/>
    </location>
</feature>
<feature type="region of interest" description="Disordered" evidence="2">
    <location>
        <begin position="488"/>
        <end position="513"/>
    </location>
</feature>
<dbReference type="EMBL" id="JBJUIK010000008">
    <property type="protein sequence ID" value="KAL3519469.1"/>
    <property type="molecule type" value="Genomic_DNA"/>
</dbReference>
<name>A0ABD2ZK14_9GENT</name>
<keyword evidence="4" id="KW-1185">Reference proteome</keyword>
<proteinExistence type="predicted"/>
<evidence type="ECO:0000256" key="2">
    <source>
        <dbReference type="SAM" id="MobiDB-lite"/>
    </source>
</evidence>
<keyword evidence="1" id="KW-0175">Coiled coil</keyword>
<organism evidence="3 4">
    <name type="scientific">Cinchona calisaya</name>
    <dbReference type="NCBI Taxonomy" id="153742"/>
    <lineage>
        <taxon>Eukaryota</taxon>
        <taxon>Viridiplantae</taxon>
        <taxon>Streptophyta</taxon>
        <taxon>Embryophyta</taxon>
        <taxon>Tracheophyta</taxon>
        <taxon>Spermatophyta</taxon>
        <taxon>Magnoliopsida</taxon>
        <taxon>eudicotyledons</taxon>
        <taxon>Gunneridae</taxon>
        <taxon>Pentapetalae</taxon>
        <taxon>asterids</taxon>
        <taxon>lamiids</taxon>
        <taxon>Gentianales</taxon>
        <taxon>Rubiaceae</taxon>
        <taxon>Cinchonoideae</taxon>
        <taxon>Cinchoneae</taxon>
        <taxon>Cinchona</taxon>
    </lineage>
</organism>
<sequence>MVELHSCNANLVNASAALCAIEHDEVKGENSVNLMPEISAELEKEKQKNAQLMERISILEAQIKERDNDPLVSNGQVSCHDSLANKFKRRKLATDNEKFVVEDIRTDSEMKHNVQSMPDKYLYKKDLVVNWMGLNETEIGDSAANFENSDASNDQDGVKDDINGFCTDYKGQGNTNQGVKENLSKQEVEGEADKQKFVSSSSSDREPTSAPLDRDSHESVMEASTCTLGVEIKRCDNNFLQKKPPKIAFCPKEVKRILESGELLLRNAQSHTIRKIIVFASLGIRHGCEDMHELDFSHFSILRKGEPYLSPEDPGEHVLYENPGIRRKIFYPNQQNPTLCPVQILEEEKAMRPSDATCPSCLFLCIKYGGRTRNVPQYEYVRQRMGRNKLKSFGPVICQMAMLLHIRSGSFFFKALGITLLFMAGYPDDLVQKETKCRNLDLLQKYYRTDEDAEGEELFLQPLTTDTNDGRISPPLSMKTISTKLKCKRNTDSNSKGTKDKTSIVQPAPSSSGISSRFALKGFASMQNQAITTAQSITSQPPADLFSLANPLMVSTNPNFPHYDHSSYPLFPPHPANSFVPMMYWHPSTMFLHCPHPSYPIAGNYTSIYPHPYYGTPNQVPKPSKDSWKNHAAYENAKCNSNSSSSSTEPKKDQRS</sequence>
<gene>
    <name evidence="3" type="ORF">ACH5RR_017618</name>
</gene>
<evidence type="ECO:0000313" key="3">
    <source>
        <dbReference type="EMBL" id="KAL3519469.1"/>
    </source>
</evidence>